<dbReference type="CDD" id="cd18789">
    <property type="entry name" value="SF2_C_XPB"/>
    <property type="match status" value="1"/>
</dbReference>
<comment type="similarity">
    <text evidence="1">Belongs to the helicase family. RAD25/XPB subfamily.</text>
</comment>
<evidence type="ECO:0000256" key="5">
    <source>
        <dbReference type="ARBA" id="ARBA00022840"/>
    </source>
</evidence>
<evidence type="ECO:0000256" key="9">
    <source>
        <dbReference type="ARBA" id="ARBA00048988"/>
    </source>
</evidence>
<feature type="domain" description="Helicase C-terminal" evidence="11">
    <location>
        <begin position="425"/>
        <end position="575"/>
    </location>
</feature>
<dbReference type="RefSeq" id="WP_420069091.1">
    <property type="nucleotide sequence ID" value="NZ_JBCHKQ010000001.1"/>
</dbReference>
<evidence type="ECO:0000313" key="12">
    <source>
        <dbReference type="EMBL" id="MEM5947649.1"/>
    </source>
</evidence>
<keyword evidence="2" id="KW-0547">Nucleotide-binding</keyword>
<dbReference type="Pfam" id="PF04851">
    <property type="entry name" value="ResIII"/>
    <property type="match status" value="1"/>
</dbReference>
<dbReference type="PROSITE" id="PS51192">
    <property type="entry name" value="HELICASE_ATP_BIND_1"/>
    <property type="match status" value="1"/>
</dbReference>
<dbReference type="EC" id="5.6.2.4" evidence="8"/>
<dbReference type="SUPFAM" id="SSF52540">
    <property type="entry name" value="P-loop containing nucleoside triphosphate hydrolases"/>
    <property type="match status" value="1"/>
</dbReference>
<dbReference type="PANTHER" id="PTHR11274">
    <property type="entry name" value="RAD25/XP-B DNA REPAIR HELICASE"/>
    <property type="match status" value="1"/>
</dbReference>
<evidence type="ECO:0000259" key="10">
    <source>
        <dbReference type="PROSITE" id="PS51192"/>
    </source>
</evidence>
<keyword evidence="5" id="KW-0067">ATP-binding</keyword>
<reference evidence="12 13" key="1">
    <citation type="submission" date="2024-03" db="EMBL/GenBank/DDBJ databases">
        <title>Ignisphaera cupida sp. nov., a hyperthermophilic hydrolytic archaeon from a hot spring of Kamchatka, and proposal of Ignisphaeraceae fam. nov.</title>
        <authorList>
            <person name="Podosokorskaya O.A."/>
            <person name="Elcheninov A.G."/>
            <person name="Maltseva A.I."/>
            <person name="Zayulina K.S."/>
            <person name="Novikov A."/>
            <person name="Merkel A.Y."/>
        </authorList>
    </citation>
    <scope>NUCLEOTIDE SEQUENCE [LARGE SCALE GENOMIC DNA]</scope>
    <source>
        <strain evidence="12 13">38H-sp</strain>
    </source>
</reference>
<name>A0ABU9UAG5_9SPIR</name>
<dbReference type="InterPro" id="IPR032438">
    <property type="entry name" value="ERCC3_RAD25_C"/>
</dbReference>
<dbReference type="InterPro" id="IPR006935">
    <property type="entry name" value="Helicase/UvrB_N"/>
</dbReference>
<comment type="catalytic activity">
    <reaction evidence="9">
        <text>ATP + H2O = ADP + phosphate + H(+)</text>
        <dbReference type="Rhea" id="RHEA:13065"/>
        <dbReference type="ChEBI" id="CHEBI:15377"/>
        <dbReference type="ChEBI" id="CHEBI:15378"/>
        <dbReference type="ChEBI" id="CHEBI:30616"/>
        <dbReference type="ChEBI" id="CHEBI:43474"/>
        <dbReference type="ChEBI" id="CHEBI:456216"/>
        <dbReference type="EC" id="5.6.2.4"/>
    </reaction>
</comment>
<dbReference type="PANTHER" id="PTHR11274:SF0">
    <property type="entry name" value="GENERAL TRANSCRIPTION AND DNA REPAIR FACTOR IIH HELICASE SUBUNIT XPB"/>
    <property type="match status" value="1"/>
</dbReference>
<evidence type="ECO:0000256" key="2">
    <source>
        <dbReference type="ARBA" id="ARBA00022741"/>
    </source>
</evidence>
<dbReference type="SMART" id="SM00487">
    <property type="entry name" value="DEXDc"/>
    <property type="match status" value="1"/>
</dbReference>
<dbReference type="NCBIfam" id="NF045503">
    <property type="entry name" value="repair_heli_XPB"/>
    <property type="match status" value="1"/>
</dbReference>
<proteinExistence type="inferred from homology"/>
<dbReference type="Pfam" id="PF13625">
    <property type="entry name" value="Helicase_C_3"/>
    <property type="match status" value="1"/>
</dbReference>
<evidence type="ECO:0000256" key="4">
    <source>
        <dbReference type="ARBA" id="ARBA00022806"/>
    </source>
</evidence>
<protein>
    <recommendedName>
        <fullName evidence="8">DNA 3'-5' helicase</fullName>
        <ecNumber evidence="8">5.6.2.4</ecNumber>
    </recommendedName>
</protein>
<dbReference type="InterPro" id="IPR032830">
    <property type="entry name" value="XPB/Ssl2_N"/>
</dbReference>
<dbReference type="PRINTS" id="PR00851">
    <property type="entry name" value="XRODRMPGMNTB"/>
</dbReference>
<keyword evidence="13" id="KW-1185">Reference proteome</keyword>
<evidence type="ECO:0000313" key="13">
    <source>
        <dbReference type="Proteomes" id="UP001466331"/>
    </source>
</evidence>
<dbReference type="Gene3D" id="3.40.50.300">
    <property type="entry name" value="P-loop containing nucleotide triphosphate hydrolases"/>
    <property type="match status" value="2"/>
</dbReference>
<keyword evidence="4 12" id="KW-0347">Helicase</keyword>
<dbReference type="InterPro" id="IPR050615">
    <property type="entry name" value="ATP-dep_DNA_Helicase"/>
</dbReference>
<comment type="catalytic activity">
    <reaction evidence="7">
        <text>Couples ATP hydrolysis with the unwinding of duplex DNA by translocating in the 3'-5' direction.</text>
        <dbReference type="EC" id="5.6.2.4"/>
    </reaction>
</comment>
<evidence type="ECO:0000256" key="1">
    <source>
        <dbReference type="ARBA" id="ARBA00006637"/>
    </source>
</evidence>
<organism evidence="12 13">
    <name type="scientific">Rarispira pelagica</name>
    <dbReference type="NCBI Taxonomy" id="3141764"/>
    <lineage>
        <taxon>Bacteria</taxon>
        <taxon>Pseudomonadati</taxon>
        <taxon>Spirochaetota</taxon>
        <taxon>Spirochaetia</taxon>
        <taxon>Winmispirales</taxon>
        <taxon>Winmispiraceae</taxon>
        <taxon>Rarispira</taxon>
    </lineage>
</organism>
<dbReference type="Pfam" id="PF16203">
    <property type="entry name" value="ERCC3_RAD25_C"/>
    <property type="match status" value="1"/>
</dbReference>
<evidence type="ECO:0000259" key="11">
    <source>
        <dbReference type="PROSITE" id="PS51194"/>
    </source>
</evidence>
<dbReference type="SMART" id="SM00490">
    <property type="entry name" value="HELICc"/>
    <property type="match status" value="1"/>
</dbReference>
<dbReference type="GO" id="GO:0004386">
    <property type="term" value="F:helicase activity"/>
    <property type="evidence" value="ECO:0007669"/>
    <property type="project" value="UniProtKB-KW"/>
</dbReference>
<comment type="caution">
    <text evidence="12">The sequence shown here is derived from an EMBL/GenBank/DDBJ whole genome shotgun (WGS) entry which is preliminary data.</text>
</comment>
<evidence type="ECO:0000256" key="7">
    <source>
        <dbReference type="ARBA" id="ARBA00034617"/>
    </source>
</evidence>
<evidence type="ECO:0000256" key="8">
    <source>
        <dbReference type="ARBA" id="ARBA00034808"/>
    </source>
</evidence>
<keyword evidence="3" id="KW-0378">Hydrolase</keyword>
<sequence>MYTLLNTMDINGPVIAQSDGTLLLEIANPFAEEARAKISAFSELISSPDYMHTYRISPLSLWNAASAGISYEDIGLTLNKFSKYPVPQSLLDFIRHTIDRADSVVLLPTAREDTLCLKIKPPLSKREILSYRSLKKYLMLSYQELEEKEDILYLNMLHRGTVKQALIDLDYPVSDKVPLKQGDRLDISLQENLQGEKRFSLRAYQKDAVKAFTGDDTPGTGYGTIVMPCGSGKTIVGIAVMAHYKTHTLILTPNIAAAHQWIDEILEKTNISPNMIGEYTGEKKTIKPVTVATYNILTWRPDPDVDFYPHFDLFIKHNWGLIIYDEVHLLPAPVFKITAELQAKRRCGLTATLVREDGKEHHLFALVGPKRYDIPWKQVEEKGWIASALCYEIRIPLPDNDRMEYITADRRKKFKIASTNSLKNKIAEILVKRHRGLPALIIGQYVEQLEKLAKELSIPIITGKTPNKKREEIYNQFKEGKIKTLIVSKVANFSIDLPDAAVAIQISGSFGSRQEEAQRLGRILRPKEHNAYFYSIITRDTVEEEFGLNRQRFLTEQGYKYNIEVWTEEEIEQNG</sequence>
<dbReference type="PROSITE" id="PS51194">
    <property type="entry name" value="HELICASE_CTER"/>
    <property type="match status" value="1"/>
</dbReference>
<dbReference type="Proteomes" id="UP001466331">
    <property type="component" value="Unassembled WGS sequence"/>
</dbReference>
<dbReference type="EMBL" id="JBCHKQ010000001">
    <property type="protein sequence ID" value="MEM5947649.1"/>
    <property type="molecule type" value="Genomic_DNA"/>
</dbReference>
<accession>A0ABU9UAG5</accession>
<dbReference type="InterPro" id="IPR014001">
    <property type="entry name" value="Helicase_ATP-bd"/>
</dbReference>
<gene>
    <name evidence="12" type="ORF">WKV44_03735</name>
</gene>
<dbReference type="InterPro" id="IPR001650">
    <property type="entry name" value="Helicase_C-like"/>
</dbReference>
<evidence type="ECO:0000256" key="3">
    <source>
        <dbReference type="ARBA" id="ARBA00022801"/>
    </source>
</evidence>
<feature type="domain" description="Helicase ATP-binding" evidence="10">
    <location>
        <begin position="223"/>
        <end position="371"/>
    </location>
</feature>
<evidence type="ECO:0000256" key="6">
    <source>
        <dbReference type="ARBA" id="ARBA00023235"/>
    </source>
</evidence>
<keyword evidence="6" id="KW-0413">Isomerase</keyword>
<dbReference type="InterPro" id="IPR027417">
    <property type="entry name" value="P-loop_NTPase"/>
</dbReference>